<name>A0ACC0XEQ4_9ROSI</name>
<reference evidence="2" key="1">
    <citation type="journal article" date="2023" name="G3 (Bethesda)">
        <title>Genome assembly and association tests identify interacting loci associated with vigor, precocity, and sex in interspecific pistachio rootstocks.</title>
        <authorList>
            <person name="Palmer W."/>
            <person name="Jacygrad E."/>
            <person name="Sagayaradj S."/>
            <person name="Cavanaugh K."/>
            <person name="Han R."/>
            <person name="Bertier L."/>
            <person name="Beede B."/>
            <person name="Kafkas S."/>
            <person name="Golino D."/>
            <person name="Preece J."/>
            <person name="Michelmore R."/>
        </authorList>
    </citation>
    <scope>NUCLEOTIDE SEQUENCE [LARGE SCALE GENOMIC DNA]</scope>
</reference>
<accession>A0ACC0XEQ4</accession>
<gene>
    <name evidence="1" type="ORF">Pint_12148</name>
</gene>
<dbReference type="EMBL" id="CM047747">
    <property type="protein sequence ID" value="KAJ0016864.1"/>
    <property type="molecule type" value="Genomic_DNA"/>
</dbReference>
<protein>
    <submittedName>
        <fullName evidence="1">Uncharacterized protein</fullName>
    </submittedName>
</protein>
<comment type="caution">
    <text evidence="1">The sequence shown here is derived from an EMBL/GenBank/DDBJ whole genome shotgun (WGS) entry which is preliminary data.</text>
</comment>
<organism evidence="1 2">
    <name type="scientific">Pistacia integerrima</name>
    <dbReference type="NCBI Taxonomy" id="434235"/>
    <lineage>
        <taxon>Eukaryota</taxon>
        <taxon>Viridiplantae</taxon>
        <taxon>Streptophyta</taxon>
        <taxon>Embryophyta</taxon>
        <taxon>Tracheophyta</taxon>
        <taxon>Spermatophyta</taxon>
        <taxon>Magnoliopsida</taxon>
        <taxon>eudicotyledons</taxon>
        <taxon>Gunneridae</taxon>
        <taxon>Pentapetalae</taxon>
        <taxon>rosids</taxon>
        <taxon>malvids</taxon>
        <taxon>Sapindales</taxon>
        <taxon>Anacardiaceae</taxon>
        <taxon>Pistacia</taxon>
    </lineage>
</organism>
<evidence type="ECO:0000313" key="2">
    <source>
        <dbReference type="Proteomes" id="UP001163603"/>
    </source>
</evidence>
<sequence length="41" mass="4524">MGHCWKCDLNQGMTLEILSWNGRYFSVITLTAVCRGTCASG</sequence>
<keyword evidence="2" id="KW-1185">Reference proteome</keyword>
<dbReference type="Proteomes" id="UP001163603">
    <property type="component" value="Chromosome 12"/>
</dbReference>
<proteinExistence type="predicted"/>
<evidence type="ECO:0000313" key="1">
    <source>
        <dbReference type="EMBL" id="KAJ0016864.1"/>
    </source>
</evidence>